<sequence>MGSYLDIERLASLVRKKRGSRGLRETSAEIGNVSPSTLSRVESGKMPDMETFLALCNWLEVPPAELFRTSEDDQLDTPEAIAIQLRADKNLDPAIANALASLVKAAYRDLSQNDGELKQDP</sequence>
<evidence type="ECO:0000313" key="3">
    <source>
        <dbReference type="Proteomes" id="UP000514713"/>
    </source>
</evidence>
<dbReference type="Proteomes" id="UP000514713">
    <property type="component" value="Chromosome"/>
</dbReference>
<dbReference type="SMART" id="SM00530">
    <property type="entry name" value="HTH_XRE"/>
    <property type="match status" value="1"/>
</dbReference>
<proteinExistence type="predicted"/>
<name>A0A7D7L9S1_9NOSO</name>
<dbReference type="RefSeq" id="WP_181930160.1">
    <property type="nucleotide sequence ID" value="NZ_CP054698.1"/>
</dbReference>
<feature type="domain" description="HTH cro/C1-type" evidence="1">
    <location>
        <begin position="28"/>
        <end position="66"/>
    </location>
</feature>
<accession>A0A7D7L9S1</accession>
<dbReference type="Gene3D" id="1.10.260.40">
    <property type="entry name" value="lambda repressor-like DNA-binding domains"/>
    <property type="match status" value="1"/>
</dbReference>
<organism evidence="2 3">
    <name type="scientific">Nostoc edaphicum CCNP1411</name>
    <dbReference type="NCBI Taxonomy" id="1472755"/>
    <lineage>
        <taxon>Bacteria</taxon>
        <taxon>Bacillati</taxon>
        <taxon>Cyanobacteriota</taxon>
        <taxon>Cyanophyceae</taxon>
        <taxon>Nostocales</taxon>
        <taxon>Nostocaceae</taxon>
        <taxon>Nostoc</taxon>
    </lineage>
</organism>
<keyword evidence="3" id="KW-1185">Reference proteome</keyword>
<dbReference type="SUPFAM" id="SSF47413">
    <property type="entry name" value="lambda repressor-like DNA-binding domains"/>
    <property type="match status" value="1"/>
</dbReference>
<reference evidence="3" key="1">
    <citation type="submission" date="2020-06" db="EMBL/GenBank/DDBJ databases">
        <title>Nostoc edaphicum CCNP1411 genome.</title>
        <authorList>
            <person name="Fidor A."/>
            <person name="Grabski M."/>
            <person name="Gawor J."/>
            <person name="Gromadka R."/>
            <person name="Wegrzyn G."/>
            <person name="Mazur-Marzec H."/>
        </authorList>
    </citation>
    <scope>NUCLEOTIDE SEQUENCE [LARGE SCALE GENOMIC DNA]</scope>
    <source>
        <strain evidence="3">CCNP1411</strain>
    </source>
</reference>
<dbReference type="InterPro" id="IPR010982">
    <property type="entry name" value="Lambda_DNA-bd_dom_sf"/>
</dbReference>
<dbReference type="EMBL" id="CP054698">
    <property type="protein sequence ID" value="QMS86748.1"/>
    <property type="molecule type" value="Genomic_DNA"/>
</dbReference>
<protein>
    <submittedName>
        <fullName evidence="2">Helix-turn-helix transcriptional regulator</fullName>
    </submittedName>
</protein>
<dbReference type="CDD" id="cd00093">
    <property type="entry name" value="HTH_XRE"/>
    <property type="match status" value="1"/>
</dbReference>
<gene>
    <name evidence="2" type="ORF">HUN01_03865</name>
</gene>
<dbReference type="PROSITE" id="PS50943">
    <property type="entry name" value="HTH_CROC1"/>
    <property type="match status" value="1"/>
</dbReference>
<dbReference type="InterPro" id="IPR001387">
    <property type="entry name" value="Cro/C1-type_HTH"/>
</dbReference>
<evidence type="ECO:0000259" key="1">
    <source>
        <dbReference type="PROSITE" id="PS50943"/>
    </source>
</evidence>
<dbReference type="AlphaFoldDB" id="A0A7D7L9S1"/>
<dbReference type="KEGG" id="ned:HUN01_03865"/>
<dbReference type="Pfam" id="PF01381">
    <property type="entry name" value="HTH_3"/>
    <property type="match status" value="1"/>
</dbReference>
<evidence type="ECO:0000313" key="2">
    <source>
        <dbReference type="EMBL" id="QMS86748.1"/>
    </source>
</evidence>
<dbReference type="GO" id="GO:0003677">
    <property type="term" value="F:DNA binding"/>
    <property type="evidence" value="ECO:0007669"/>
    <property type="project" value="InterPro"/>
</dbReference>